<name>A0ABV6JJK0_9BACL</name>
<comment type="caution">
    <text evidence="3">The sequence shown here is derived from an EMBL/GenBank/DDBJ whole genome shotgun (WGS) entry which is preliminary data.</text>
</comment>
<dbReference type="InterPro" id="IPR046865">
    <property type="entry name" value="FapA_b_solenoid"/>
</dbReference>
<sequence length="468" mass="50679">MTISSTLESCIVIQTSQDKLTAYLQFNVADEQFSCTLNELEAFVRSNGVHFGIDTDVLARIAMQPKLFFYSQTVIAQGDPAVNGQDGQIRFAYNMNEENRRPTELEDGKVDFKEISQLKNVKRGQLIAEKIPATESKPGKLVTGDIAPGKNGKEAYFKQGKNVVMNPEKTALYAAIDGLITMTDKSKINVFPIYEVNGDVDYNIGNIDFVGTVVIRGNVLTGFRIKASGDIRVIGGVEGAELEAEGSVEVTGGILASNKGYVRAGKNVKSSFIQDGNVSAAEDVLVSQSIMHSHVRAGGKVICIGAKGLIVGGSIQAGEGVSARTIGNTMSTATSIEVGVRPELRAELQELRQQLKTTMGNLDKTEKALVLLDQLAAAGQLSSDKMALRIKLTATKRQAVDEIAASKERMLEIEKSLENTDSAKVDAVSLIYGGTKIVIGRYTRFVKDPTQRVSFRFSEGDIVMLPYY</sequence>
<reference evidence="3 4" key="1">
    <citation type="submission" date="2024-09" db="EMBL/GenBank/DDBJ databases">
        <authorList>
            <person name="Sun Q."/>
            <person name="Mori K."/>
        </authorList>
    </citation>
    <scope>NUCLEOTIDE SEQUENCE [LARGE SCALE GENOMIC DNA]</scope>
    <source>
        <strain evidence="3 4">CCM 4839</strain>
    </source>
</reference>
<protein>
    <submittedName>
        <fullName evidence="3">DUF342 domain-containing protein</fullName>
    </submittedName>
</protein>
<evidence type="ECO:0000256" key="1">
    <source>
        <dbReference type="SAM" id="Coils"/>
    </source>
</evidence>
<proteinExistence type="predicted"/>
<keyword evidence="4" id="KW-1185">Reference proteome</keyword>
<accession>A0ABV6JJK0</accession>
<evidence type="ECO:0000313" key="4">
    <source>
        <dbReference type="Proteomes" id="UP001589818"/>
    </source>
</evidence>
<dbReference type="Pfam" id="PF20250">
    <property type="entry name" value="FapA_N"/>
    <property type="match status" value="1"/>
</dbReference>
<dbReference type="EMBL" id="JBHLVF010000041">
    <property type="protein sequence ID" value="MFC0395020.1"/>
    <property type="molecule type" value="Genomic_DNA"/>
</dbReference>
<feature type="domain" description="Flagellar Assembly Protein A N-terminal region" evidence="2">
    <location>
        <begin position="12"/>
        <end position="183"/>
    </location>
</feature>
<organism evidence="3 4">
    <name type="scientific">Paenibacillus mendelii</name>
    <dbReference type="NCBI Taxonomy" id="206163"/>
    <lineage>
        <taxon>Bacteria</taxon>
        <taxon>Bacillati</taxon>
        <taxon>Bacillota</taxon>
        <taxon>Bacilli</taxon>
        <taxon>Bacillales</taxon>
        <taxon>Paenibacillaceae</taxon>
        <taxon>Paenibacillus</taxon>
    </lineage>
</organism>
<evidence type="ECO:0000313" key="3">
    <source>
        <dbReference type="EMBL" id="MFC0395020.1"/>
    </source>
</evidence>
<dbReference type="Pfam" id="PF03961">
    <property type="entry name" value="FapA"/>
    <property type="match status" value="1"/>
</dbReference>
<dbReference type="InterPro" id="IPR046866">
    <property type="entry name" value="FapA_N"/>
</dbReference>
<keyword evidence="1" id="KW-0175">Coiled coil</keyword>
<dbReference type="PANTHER" id="PTHR38032:SF1">
    <property type="entry name" value="RNA-BINDING PROTEIN KHPB N-TERMINAL DOMAIN-CONTAINING PROTEIN"/>
    <property type="match status" value="1"/>
</dbReference>
<dbReference type="RefSeq" id="WP_204816162.1">
    <property type="nucleotide sequence ID" value="NZ_JANHOF010000001.1"/>
</dbReference>
<dbReference type="PANTHER" id="PTHR38032">
    <property type="entry name" value="POLYMERASE-RELATED"/>
    <property type="match status" value="1"/>
</dbReference>
<feature type="coiled-coil region" evidence="1">
    <location>
        <begin position="341"/>
        <end position="368"/>
    </location>
</feature>
<dbReference type="Proteomes" id="UP001589818">
    <property type="component" value="Unassembled WGS sequence"/>
</dbReference>
<evidence type="ECO:0000259" key="2">
    <source>
        <dbReference type="Pfam" id="PF20250"/>
    </source>
</evidence>
<dbReference type="InterPro" id="IPR005646">
    <property type="entry name" value="FapA"/>
</dbReference>
<gene>
    <name evidence="3" type="ORF">ACFFJ8_27105</name>
</gene>